<feature type="compositionally biased region" description="Acidic residues" evidence="1">
    <location>
        <begin position="1"/>
        <end position="11"/>
    </location>
</feature>
<keyword evidence="3" id="KW-1185">Reference proteome</keyword>
<evidence type="ECO:0000313" key="3">
    <source>
        <dbReference type="Proteomes" id="UP001152622"/>
    </source>
</evidence>
<organism evidence="2 3">
    <name type="scientific">Synaphobranchus kaupii</name>
    <name type="common">Kaup's arrowtooth eel</name>
    <dbReference type="NCBI Taxonomy" id="118154"/>
    <lineage>
        <taxon>Eukaryota</taxon>
        <taxon>Metazoa</taxon>
        <taxon>Chordata</taxon>
        <taxon>Craniata</taxon>
        <taxon>Vertebrata</taxon>
        <taxon>Euteleostomi</taxon>
        <taxon>Actinopterygii</taxon>
        <taxon>Neopterygii</taxon>
        <taxon>Teleostei</taxon>
        <taxon>Anguilliformes</taxon>
        <taxon>Synaphobranchidae</taxon>
        <taxon>Synaphobranchus</taxon>
    </lineage>
</organism>
<evidence type="ECO:0000313" key="2">
    <source>
        <dbReference type="EMBL" id="KAJ8359800.1"/>
    </source>
</evidence>
<name>A0A9Q1FIX7_SYNKA</name>
<protein>
    <submittedName>
        <fullName evidence="2">Uncharacterized protein</fullName>
    </submittedName>
</protein>
<sequence length="69" mass="7798">MQLLQEEEEEEKLAWPEDPPASITEAGHKEDRLSPPMTSDIQPNSQNTPITVRHPIPAKYPHNTPITQS</sequence>
<feature type="compositionally biased region" description="Polar residues" evidence="1">
    <location>
        <begin position="36"/>
        <end position="50"/>
    </location>
</feature>
<evidence type="ECO:0000256" key="1">
    <source>
        <dbReference type="SAM" id="MobiDB-lite"/>
    </source>
</evidence>
<reference evidence="2" key="1">
    <citation type="journal article" date="2023" name="Science">
        <title>Genome structures resolve the early diversification of teleost fishes.</title>
        <authorList>
            <person name="Parey E."/>
            <person name="Louis A."/>
            <person name="Montfort J."/>
            <person name="Bouchez O."/>
            <person name="Roques C."/>
            <person name="Iampietro C."/>
            <person name="Lluch J."/>
            <person name="Castinel A."/>
            <person name="Donnadieu C."/>
            <person name="Desvignes T."/>
            <person name="Floi Bucao C."/>
            <person name="Jouanno E."/>
            <person name="Wen M."/>
            <person name="Mejri S."/>
            <person name="Dirks R."/>
            <person name="Jansen H."/>
            <person name="Henkel C."/>
            <person name="Chen W.J."/>
            <person name="Zahm M."/>
            <person name="Cabau C."/>
            <person name="Klopp C."/>
            <person name="Thompson A.W."/>
            <person name="Robinson-Rechavi M."/>
            <person name="Braasch I."/>
            <person name="Lecointre G."/>
            <person name="Bobe J."/>
            <person name="Postlethwait J.H."/>
            <person name="Berthelot C."/>
            <person name="Roest Crollius H."/>
            <person name="Guiguen Y."/>
        </authorList>
    </citation>
    <scope>NUCLEOTIDE SEQUENCE</scope>
    <source>
        <strain evidence="2">WJC10195</strain>
    </source>
</reference>
<gene>
    <name evidence="2" type="ORF">SKAU_G00163250</name>
</gene>
<proteinExistence type="predicted"/>
<feature type="region of interest" description="Disordered" evidence="1">
    <location>
        <begin position="1"/>
        <end position="69"/>
    </location>
</feature>
<dbReference type="Proteomes" id="UP001152622">
    <property type="component" value="Chromosome 5"/>
</dbReference>
<comment type="caution">
    <text evidence="2">The sequence shown here is derived from an EMBL/GenBank/DDBJ whole genome shotgun (WGS) entry which is preliminary data.</text>
</comment>
<dbReference type="AlphaFoldDB" id="A0A9Q1FIX7"/>
<accession>A0A9Q1FIX7</accession>
<dbReference type="EMBL" id="JAINUF010000005">
    <property type="protein sequence ID" value="KAJ8359800.1"/>
    <property type="molecule type" value="Genomic_DNA"/>
</dbReference>